<gene>
    <name evidence="1" type="ORF">EVAR_38637_1</name>
</gene>
<sequence>MRSLYWYWKRRLPNAIVKNVPEAIGPKKQCSVVCEKRELDACFRSQDIIYVSGVQYRGERGALRYSSSGLIEEMGLGTDSFRERFSGSQSRDHLGKFMFSCAGPSLCVGGPR</sequence>
<evidence type="ECO:0000313" key="1">
    <source>
        <dbReference type="EMBL" id="GBP68401.1"/>
    </source>
</evidence>
<accession>A0A4C1XWS0</accession>
<name>A0A4C1XWS0_EUMVA</name>
<dbReference type="Proteomes" id="UP000299102">
    <property type="component" value="Unassembled WGS sequence"/>
</dbReference>
<dbReference type="EMBL" id="BGZK01001010">
    <property type="protein sequence ID" value="GBP68401.1"/>
    <property type="molecule type" value="Genomic_DNA"/>
</dbReference>
<organism evidence="1 2">
    <name type="scientific">Eumeta variegata</name>
    <name type="common">Bagworm moth</name>
    <name type="synonym">Eumeta japonica</name>
    <dbReference type="NCBI Taxonomy" id="151549"/>
    <lineage>
        <taxon>Eukaryota</taxon>
        <taxon>Metazoa</taxon>
        <taxon>Ecdysozoa</taxon>
        <taxon>Arthropoda</taxon>
        <taxon>Hexapoda</taxon>
        <taxon>Insecta</taxon>
        <taxon>Pterygota</taxon>
        <taxon>Neoptera</taxon>
        <taxon>Endopterygota</taxon>
        <taxon>Lepidoptera</taxon>
        <taxon>Glossata</taxon>
        <taxon>Ditrysia</taxon>
        <taxon>Tineoidea</taxon>
        <taxon>Psychidae</taxon>
        <taxon>Oiketicinae</taxon>
        <taxon>Eumeta</taxon>
    </lineage>
</organism>
<protein>
    <submittedName>
        <fullName evidence="1">Uncharacterized protein</fullName>
    </submittedName>
</protein>
<reference evidence="1 2" key="1">
    <citation type="journal article" date="2019" name="Commun. Biol.">
        <title>The bagworm genome reveals a unique fibroin gene that provides high tensile strength.</title>
        <authorList>
            <person name="Kono N."/>
            <person name="Nakamura H."/>
            <person name="Ohtoshi R."/>
            <person name="Tomita M."/>
            <person name="Numata K."/>
            <person name="Arakawa K."/>
        </authorList>
    </citation>
    <scope>NUCLEOTIDE SEQUENCE [LARGE SCALE GENOMIC DNA]</scope>
</reference>
<dbReference type="AlphaFoldDB" id="A0A4C1XWS0"/>
<evidence type="ECO:0000313" key="2">
    <source>
        <dbReference type="Proteomes" id="UP000299102"/>
    </source>
</evidence>
<proteinExistence type="predicted"/>
<keyword evidence="2" id="KW-1185">Reference proteome</keyword>
<comment type="caution">
    <text evidence="1">The sequence shown here is derived from an EMBL/GenBank/DDBJ whole genome shotgun (WGS) entry which is preliminary data.</text>
</comment>